<evidence type="ECO:0000256" key="1">
    <source>
        <dbReference type="ARBA" id="ARBA00001920"/>
    </source>
</evidence>
<dbReference type="InterPro" id="IPR029061">
    <property type="entry name" value="THDP-binding"/>
</dbReference>
<dbReference type="KEGG" id="caqu:CAQU_02705"/>
<evidence type="ECO:0000256" key="3">
    <source>
        <dbReference type="ARBA" id="ARBA00002938"/>
    </source>
</evidence>
<dbReference type="PANTHER" id="PTHR43452:SF30">
    <property type="entry name" value="PYRUVATE DECARBOXYLASE ISOZYME 1-RELATED"/>
    <property type="match status" value="1"/>
</dbReference>
<name>A0A1L7CEA2_9CORY</name>
<keyword evidence="7" id="KW-0210">Decarboxylase</keyword>
<dbReference type="Pfam" id="PF02775">
    <property type="entry name" value="TPP_enzyme_C"/>
    <property type="match status" value="1"/>
</dbReference>
<keyword evidence="8 11" id="KW-0460">Magnesium</keyword>
<dbReference type="FunFam" id="3.40.50.970:FF:000024">
    <property type="entry name" value="Pyruvate decarboxylase isozyme"/>
    <property type="match status" value="1"/>
</dbReference>
<feature type="binding site" evidence="11">
    <location>
        <position position="464"/>
    </location>
    <ligand>
        <name>Mg(2+)</name>
        <dbReference type="ChEBI" id="CHEBI:18420"/>
    </ligand>
</feature>
<dbReference type="CDD" id="cd02005">
    <property type="entry name" value="TPP_PDC_IPDC"/>
    <property type="match status" value="1"/>
</dbReference>
<dbReference type="Gene3D" id="3.40.50.1220">
    <property type="entry name" value="TPP-binding domain"/>
    <property type="match status" value="1"/>
</dbReference>
<dbReference type="SUPFAM" id="SSF52518">
    <property type="entry name" value="Thiamin diphosphate-binding fold (THDP-binding)"/>
    <property type="match status" value="2"/>
</dbReference>
<evidence type="ECO:0000259" key="15">
    <source>
        <dbReference type="Pfam" id="PF02776"/>
    </source>
</evidence>
<keyword evidence="6 11" id="KW-0479">Metal-binding</keyword>
<evidence type="ECO:0000313" key="17">
    <source>
        <dbReference type="Proteomes" id="UP000185478"/>
    </source>
</evidence>
<dbReference type="InterPro" id="IPR047214">
    <property type="entry name" value="TPP_PDC_IPDC"/>
</dbReference>
<dbReference type="GO" id="GO:0004737">
    <property type="term" value="F:pyruvate decarboxylase activity"/>
    <property type="evidence" value="ECO:0007669"/>
    <property type="project" value="TreeGrafter"/>
</dbReference>
<evidence type="ECO:0000256" key="10">
    <source>
        <dbReference type="ARBA" id="ARBA00023239"/>
    </source>
</evidence>
<feature type="domain" description="Thiamine pyrophosphate enzyme N-terminal TPP-binding" evidence="15">
    <location>
        <begin position="6"/>
        <end position="109"/>
    </location>
</feature>
<dbReference type="EMBL" id="CP009245">
    <property type="protein sequence ID" value="APT84158.1"/>
    <property type="molecule type" value="Genomic_DNA"/>
</dbReference>
<dbReference type="GO" id="GO:0000949">
    <property type="term" value="P:aromatic amino acid family catabolic process to alcohol via Ehrlich pathway"/>
    <property type="evidence" value="ECO:0007669"/>
    <property type="project" value="TreeGrafter"/>
</dbReference>
<evidence type="ECO:0000256" key="7">
    <source>
        <dbReference type="ARBA" id="ARBA00022793"/>
    </source>
</evidence>
<dbReference type="AlphaFoldDB" id="A0A1L7CEA2"/>
<accession>A0A1L7CEA2</accession>
<dbReference type="InterPro" id="IPR012110">
    <property type="entry name" value="PDC/IPDC-like"/>
</dbReference>
<evidence type="ECO:0000256" key="5">
    <source>
        <dbReference type="ARBA" id="ARBA00020054"/>
    </source>
</evidence>
<dbReference type="GO" id="GO:0005829">
    <property type="term" value="C:cytosol"/>
    <property type="evidence" value="ECO:0007669"/>
    <property type="project" value="TreeGrafter"/>
</dbReference>
<feature type="domain" description="Thiamine pyrophosphate enzyme TPP-binding" evidence="14">
    <location>
        <begin position="400"/>
        <end position="532"/>
    </location>
</feature>
<keyword evidence="9 12" id="KW-0786">Thiamine pyrophosphate</keyword>
<evidence type="ECO:0000256" key="11">
    <source>
        <dbReference type="PIRSR" id="PIRSR036565-2"/>
    </source>
</evidence>
<dbReference type="InterPro" id="IPR011766">
    <property type="entry name" value="TPP_enzyme_TPP-bd"/>
</dbReference>
<evidence type="ECO:0000313" key="16">
    <source>
        <dbReference type="EMBL" id="APT84158.1"/>
    </source>
</evidence>
<dbReference type="Pfam" id="PF02776">
    <property type="entry name" value="TPP_enzyme_N"/>
    <property type="match status" value="1"/>
</dbReference>
<dbReference type="CDD" id="cd07038">
    <property type="entry name" value="TPP_PYR_PDC_IPDC_like"/>
    <property type="match status" value="1"/>
</dbReference>
<keyword evidence="16" id="KW-0670">Pyruvate</keyword>
<evidence type="ECO:0000256" key="9">
    <source>
        <dbReference type="ARBA" id="ARBA00023052"/>
    </source>
</evidence>
<dbReference type="InterPro" id="IPR012000">
    <property type="entry name" value="Thiamin_PyroP_enz_cen_dom"/>
</dbReference>
<feature type="domain" description="Thiamine pyrophosphate enzyme central" evidence="13">
    <location>
        <begin position="203"/>
        <end position="326"/>
    </location>
</feature>
<protein>
    <recommendedName>
        <fullName evidence="5">Alpha-keto-acid decarboxylase</fullName>
    </recommendedName>
</protein>
<dbReference type="InterPro" id="IPR047213">
    <property type="entry name" value="TPP_PYR_PDC_IPDC-like"/>
</dbReference>
<dbReference type="InterPro" id="IPR012001">
    <property type="entry name" value="Thiamin_PyroP_enz_TPP-bd_dom"/>
</dbReference>
<comment type="cofactor">
    <cofactor evidence="2">
        <name>thiamine diphosphate</name>
        <dbReference type="ChEBI" id="CHEBI:58937"/>
    </cofactor>
</comment>
<sequence length="556" mass="60046">MSETYTVADYLFDRVAEAGASEVFGVPGDFNLPFLDNVLAHPKLDWVGNNNELNAGYCADGYARLRGFAAMVTTFGVGELSAINATAGSYAEYAPVLHIVGAPARATQASGLKVHHTLGDGKFTHFYDMARPVTCAQAWLTPANAASEIDRVIRTILVERRPGYLLLSPDVARAPIYRPDTTLTADMDSVTSSAALTAFEQAATEFLAGTTATVLADLLVHRLGAQKTLTDFLATSKLPYATLAWGKTLVNESSPNFAGVYAGRASSERAREAVEDCERLITCGVEFTDNTTAGFSMKLDADRIIQIDASQATVGGRPFAPIHIKDAIAAVSRAADKAGVTAHQLQPVVKEQQTPIDEDSQLKQDDLWEIFSEWLPSDSIVVADQGTSFFGMADRNMPDGSMFIGQPLWGSIGYTLPAALGAGIADRNRRSVLLIGDGSAQLSVQEISVMLREKINPLLIIINNSGYTVERAIHGPNQEYNDIATYDWQKVPAALGGNDNNSLVLKASTPRELRETLATAEATRDKLVLLEIMMERDDIPRLLKTITEALAESSRK</sequence>
<gene>
    <name evidence="16" type="ORF">CAQU_02705</name>
</gene>
<evidence type="ECO:0000256" key="8">
    <source>
        <dbReference type="ARBA" id="ARBA00022842"/>
    </source>
</evidence>
<dbReference type="PANTHER" id="PTHR43452">
    <property type="entry name" value="PYRUVATE DECARBOXYLASE"/>
    <property type="match status" value="1"/>
</dbReference>
<proteinExistence type="inferred from homology"/>
<comment type="function">
    <text evidence="3">Decarboxylates branched-chain and aromatic alpha-keto acids to aldehydes.</text>
</comment>
<evidence type="ECO:0000256" key="12">
    <source>
        <dbReference type="RuleBase" id="RU362132"/>
    </source>
</evidence>
<evidence type="ECO:0000256" key="2">
    <source>
        <dbReference type="ARBA" id="ARBA00001964"/>
    </source>
</evidence>
<feature type="binding site" evidence="11">
    <location>
        <position position="437"/>
    </location>
    <ligand>
        <name>Mg(2+)</name>
        <dbReference type="ChEBI" id="CHEBI:18420"/>
    </ligand>
</feature>
<comment type="similarity">
    <text evidence="4 12">Belongs to the TPP enzyme family.</text>
</comment>
<evidence type="ECO:0000259" key="14">
    <source>
        <dbReference type="Pfam" id="PF02775"/>
    </source>
</evidence>
<dbReference type="RefSeq" id="WP_075724971.1">
    <property type="nucleotide sequence ID" value="NZ_CP009245.1"/>
</dbReference>
<dbReference type="SUPFAM" id="SSF52467">
    <property type="entry name" value="DHS-like NAD/FAD-binding domain"/>
    <property type="match status" value="1"/>
</dbReference>
<evidence type="ECO:0000256" key="4">
    <source>
        <dbReference type="ARBA" id="ARBA00007812"/>
    </source>
</evidence>
<comment type="cofactor">
    <cofactor evidence="11">
        <name>Mg(2+)</name>
        <dbReference type="ChEBI" id="CHEBI:18420"/>
    </cofactor>
    <text evidence="11">Binds 1 Mg(2+) per subunit.</text>
</comment>
<dbReference type="Pfam" id="PF00205">
    <property type="entry name" value="TPP_enzyme_M"/>
    <property type="match status" value="1"/>
</dbReference>
<reference evidence="16 17" key="1">
    <citation type="submission" date="2014-08" db="EMBL/GenBank/DDBJ databases">
        <title>Complete genome sequence of Corynebacterium aquilae S-613T(T) (=DSM 44791(T)), isolated from the choana of a healthy golden eagle.</title>
        <authorList>
            <person name="Ruckert C."/>
            <person name="Albersmeier A."/>
            <person name="Winkler A."/>
            <person name="Kalinowski J."/>
        </authorList>
    </citation>
    <scope>NUCLEOTIDE SEQUENCE [LARGE SCALE GENOMIC DNA]</scope>
    <source>
        <strain evidence="16 17">S-613</strain>
    </source>
</reference>
<dbReference type="Gene3D" id="3.40.50.970">
    <property type="match status" value="2"/>
</dbReference>
<dbReference type="OrthoDB" id="4959782at2"/>
<dbReference type="GO" id="GO:0000287">
    <property type="term" value="F:magnesium ion binding"/>
    <property type="evidence" value="ECO:0007669"/>
    <property type="project" value="InterPro"/>
</dbReference>
<keyword evidence="10" id="KW-0456">Lyase</keyword>
<evidence type="ECO:0000256" key="6">
    <source>
        <dbReference type="ARBA" id="ARBA00022723"/>
    </source>
</evidence>
<feature type="binding site" evidence="11">
    <location>
        <position position="466"/>
    </location>
    <ligand>
        <name>Mg(2+)</name>
        <dbReference type="ChEBI" id="CHEBI:18420"/>
    </ligand>
</feature>
<dbReference type="GO" id="GO:0030976">
    <property type="term" value="F:thiamine pyrophosphate binding"/>
    <property type="evidence" value="ECO:0007669"/>
    <property type="project" value="InterPro"/>
</dbReference>
<keyword evidence="17" id="KW-1185">Reference proteome</keyword>
<dbReference type="InterPro" id="IPR029035">
    <property type="entry name" value="DHS-like_NAD/FAD-binding_dom"/>
</dbReference>
<evidence type="ECO:0000259" key="13">
    <source>
        <dbReference type="Pfam" id="PF00205"/>
    </source>
</evidence>
<comment type="cofactor">
    <cofactor evidence="1">
        <name>a metal cation</name>
        <dbReference type="ChEBI" id="CHEBI:25213"/>
    </cofactor>
</comment>
<dbReference type="Proteomes" id="UP000185478">
    <property type="component" value="Chromosome"/>
</dbReference>
<organism evidence="16 17">
    <name type="scientific">Corynebacterium aquilae DSM 44791</name>
    <dbReference type="NCBI Taxonomy" id="1431546"/>
    <lineage>
        <taxon>Bacteria</taxon>
        <taxon>Bacillati</taxon>
        <taxon>Actinomycetota</taxon>
        <taxon>Actinomycetes</taxon>
        <taxon>Mycobacteriales</taxon>
        <taxon>Corynebacteriaceae</taxon>
        <taxon>Corynebacterium</taxon>
    </lineage>
</organism>
<dbReference type="PIRSF" id="PIRSF036565">
    <property type="entry name" value="Pyruvt_ip_decrb"/>
    <property type="match status" value="1"/>
</dbReference>
<dbReference type="FunFam" id="3.40.50.970:FF:000019">
    <property type="entry name" value="Pyruvate decarboxylase isozyme"/>
    <property type="match status" value="1"/>
</dbReference>